<dbReference type="InterPro" id="IPR035897">
    <property type="entry name" value="Toll_tir_struct_dom_sf"/>
</dbReference>
<sequence length="376" mass="42785">MSLRKKKAEIKRLIGSFEREAEKFHDLTFSLFYVTDEGPIDNRKFKSPNHTIMLWQYYGKIDPQGSAEKFVENLKSSDLQWGLRGAKLSAFAVIEGDSCALFCRMAKRAGSLFNEKESSALKSRVVSEIQNSEIDGISKPTAAVNDNAMAVWLSYLLYYISKVSPGKDKLERIDPDPFSLSLLALEDLLESPRIEKADKSMSRVDELNFKVALSFPGEKRGYVSNVVSSLKESLGKDQIFYDFDYQSQLARPDLDTILQNIYRNNCDLVVVFLCKEYSEKEWCGLEWRAVRDIIKAKEGERVMFVRFDDAQIDGVFSIDGYIDANHFTEVEVSKFILERVELVSGENAQQIAARDKPTLRFGLPQSAALDSLRQHD</sequence>
<evidence type="ECO:0000259" key="1">
    <source>
        <dbReference type="Pfam" id="PF13676"/>
    </source>
</evidence>
<keyword evidence="3" id="KW-1185">Reference proteome</keyword>
<accession>A0A4R3N5K5</accession>
<dbReference type="EMBL" id="SMAO01000001">
    <property type="protein sequence ID" value="TCT24325.1"/>
    <property type="molecule type" value="Genomic_DNA"/>
</dbReference>
<dbReference type="Pfam" id="PF13676">
    <property type="entry name" value="TIR_2"/>
    <property type="match status" value="1"/>
</dbReference>
<evidence type="ECO:0000313" key="2">
    <source>
        <dbReference type="EMBL" id="TCT24325.1"/>
    </source>
</evidence>
<dbReference type="InterPro" id="IPR000157">
    <property type="entry name" value="TIR_dom"/>
</dbReference>
<dbReference type="SUPFAM" id="SSF52200">
    <property type="entry name" value="Toll/Interleukin receptor TIR domain"/>
    <property type="match status" value="1"/>
</dbReference>
<organism evidence="2 3">
    <name type="scientific">Thiobaca trueperi</name>
    <dbReference type="NCBI Taxonomy" id="127458"/>
    <lineage>
        <taxon>Bacteria</taxon>
        <taxon>Pseudomonadati</taxon>
        <taxon>Pseudomonadota</taxon>
        <taxon>Gammaproteobacteria</taxon>
        <taxon>Chromatiales</taxon>
        <taxon>Chromatiaceae</taxon>
        <taxon>Thiobaca</taxon>
    </lineage>
</organism>
<name>A0A4R3N5K5_9GAMM</name>
<evidence type="ECO:0000313" key="3">
    <source>
        <dbReference type="Proteomes" id="UP000295717"/>
    </source>
</evidence>
<dbReference type="Proteomes" id="UP000295717">
    <property type="component" value="Unassembled WGS sequence"/>
</dbReference>
<dbReference type="AlphaFoldDB" id="A0A4R3N5K5"/>
<reference evidence="2 3" key="1">
    <citation type="submission" date="2019-03" db="EMBL/GenBank/DDBJ databases">
        <title>Genomic Encyclopedia of Type Strains, Phase IV (KMG-IV): sequencing the most valuable type-strain genomes for metagenomic binning, comparative biology and taxonomic classification.</title>
        <authorList>
            <person name="Goeker M."/>
        </authorList>
    </citation>
    <scope>NUCLEOTIDE SEQUENCE [LARGE SCALE GENOMIC DNA]</scope>
    <source>
        <strain evidence="2 3">DSM 13587</strain>
    </source>
</reference>
<protein>
    <submittedName>
        <fullName evidence="2">TIR domain-containing protein</fullName>
    </submittedName>
</protein>
<gene>
    <name evidence="2" type="ORF">EDC35_101650</name>
</gene>
<dbReference type="RefSeq" id="WP_132975612.1">
    <property type="nucleotide sequence ID" value="NZ_SMAO01000001.1"/>
</dbReference>
<dbReference type="OrthoDB" id="9816036at2"/>
<comment type="caution">
    <text evidence="2">The sequence shown here is derived from an EMBL/GenBank/DDBJ whole genome shotgun (WGS) entry which is preliminary data.</text>
</comment>
<proteinExistence type="predicted"/>
<dbReference type="Gene3D" id="3.40.50.10140">
    <property type="entry name" value="Toll/interleukin-1 receptor homology (TIR) domain"/>
    <property type="match status" value="1"/>
</dbReference>
<feature type="domain" description="TIR" evidence="1">
    <location>
        <begin position="211"/>
        <end position="325"/>
    </location>
</feature>
<dbReference type="GO" id="GO:0007165">
    <property type="term" value="P:signal transduction"/>
    <property type="evidence" value="ECO:0007669"/>
    <property type="project" value="InterPro"/>
</dbReference>